<organism evidence="5 6">
    <name type="scientific">Enterobacter cloacae S611</name>
    <dbReference type="NCBI Taxonomy" id="1399146"/>
    <lineage>
        <taxon>Bacteria</taxon>
        <taxon>Pseudomonadati</taxon>
        <taxon>Pseudomonadota</taxon>
        <taxon>Gammaproteobacteria</taxon>
        <taxon>Enterobacterales</taxon>
        <taxon>Enterobacteriaceae</taxon>
        <taxon>Enterobacter</taxon>
        <taxon>Enterobacter cloacae complex</taxon>
    </lineage>
</organism>
<gene>
    <name evidence="5" type="ORF">EDP2_589</name>
</gene>
<dbReference type="SUPFAM" id="SSF55486">
    <property type="entry name" value="Metalloproteases ('zincins'), catalytic domain"/>
    <property type="match status" value="1"/>
</dbReference>
<evidence type="ECO:0000256" key="3">
    <source>
        <dbReference type="SAM" id="MobiDB-lite"/>
    </source>
</evidence>
<dbReference type="Gene3D" id="3.40.390.10">
    <property type="entry name" value="Collagenase (Catalytic Domain)"/>
    <property type="match status" value="1"/>
</dbReference>
<evidence type="ECO:0000313" key="6">
    <source>
        <dbReference type="Proteomes" id="UP000017834"/>
    </source>
</evidence>
<reference evidence="5 6" key="1">
    <citation type="journal article" date="2014" name="Genome Announc.">
        <title>Draft Genome Sequence of Enterobacter cloacae Strain S611.</title>
        <authorList>
            <person name="Wang D."/>
            <person name="Han C.S."/>
            <person name="Dichosa A.E."/>
            <person name="Gleasner C.D."/>
            <person name="Johnson S.L."/>
            <person name="Daligault H.E."/>
            <person name="Davenport K.W."/>
            <person name="Li P.E."/>
            <person name="Pierson E.A."/>
            <person name="Pierson L.S.III."/>
        </authorList>
    </citation>
    <scope>NUCLEOTIDE SEQUENCE [LARGE SCALE GENOMIC DNA]</scope>
    <source>
        <strain evidence="5 6">S611</strain>
    </source>
</reference>
<comment type="caution">
    <text evidence="5">The sequence shown here is derived from an EMBL/GenBank/DDBJ whole genome shotgun (WGS) entry which is preliminary data.</text>
</comment>
<feature type="region of interest" description="Disordered" evidence="3">
    <location>
        <begin position="1"/>
        <end position="28"/>
    </location>
</feature>
<evidence type="ECO:0000313" key="5">
    <source>
        <dbReference type="EMBL" id="ESS56494.1"/>
    </source>
</evidence>
<accession>A0ABP2ZKZ4</accession>
<evidence type="ECO:0000256" key="1">
    <source>
        <dbReference type="ARBA" id="ARBA00004613"/>
    </source>
</evidence>
<evidence type="ECO:0000256" key="2">
    <source>
        <dbReference type="ARBA" id="ARBA00022525"/>
    </source>
</evidence>
<protein>
    <recommendedName>
        <fullName evidence="4">ATLF-like domain-containing protein</fullName>
    </recommendedName>
</protein>
<dbReference type="Proteomes" id="UP000017834">
    <property type="component" value="Unassembled WGS sequence"/>
</dbReference>
<dbReference type="Pfam" id="PF07737">
    <property type="entry name" value="ATLF"/>
    <property type="match status" value="1"/>
</dbReference>
<comment type="subcellular location">
    <subcellularLocation>
        <location evidence="1">Secreted</location>
    </subcellularLocation>
</comment>
<sequence>MYAYAKEKARAQNQSNAESSSEDDAEDTARHLIAKQARRAGLAKSIQTYQQAFQAVYNVYGGTVYKEIWYALGDTIPLNSTAMIIPEHMAAIADFIVAREMISRSIYTSTTPDNMPMDVTKVKDALQKIPFPVLNKAISLGQFITATNDNITNHAGRRGLKNVAPRGWPQGQTWTSVPGIGAIGKMAAKGIHPDETIVSLSKDKFGEWAPATNHSSTNLVLHEYAHAIDRSFGEKALMGPKGTGEAGDYLSKRPSFISAWEKDLGNTSPESFDNYYWQGGTSGGAEEAFAEGFSDLYGKTEQRNWPNIKAYLARKMKSVT</sequence>
<dbReference type="InterPro" id="IPR014781">
    <property type="entry name" value="Anthrax_toxin_lethal/edema_N/C"/>
</dbReference>
<dbReference type="EMBL" id="AXOM01000051">
    <property type="protein sequence ID" value="ESS56494.1"/>
    <property type="molecule type" value="Genomic_DNA"/>
</dbReference>
<keyword evidence="2" id="KW-0964">Secreted</keyword>
<dbReference type="InterPro" id="IPR024079">
    <property type="entry name" value="MetalloPept_cat_dom_sf"/>
</dbReference>
<feature type="compositionally biased region" description="Basic and acidic residues" evidence="3">
    <location>
        <begin position="1"/>
        <end position="10"/>
    </location>
</feature>
<evidence type="ECO:0000259" key="4">
    <source>
        <dbReference type="PROSITE" id="PS51995"/>
    </source>
</evidence>
<dbReference type="InterPro" id="IPR047568">
    <property type="entry name" value="ATLF-like_dom"/>
</dbReference>
<proteinExistence type="predicted"/>
<feature type="domain" description="ATLF-like" evidence="4">
    <location>
        <begin position="99"/>
        <end position="320"/>
    </location>
</feature>
<name>A0ABP2ZKZ4_ENTCL</name>
<dbReference type="PROSITE" id="PS51995">
    <property type="entry name" value="ATLF"/>
    <property type="match status" value="1"/>
</dbReference>
<keyword evidence="6" id="KW-1185">Reference proteome</keyword>